<sequence>MQTLKTDGLMVTGSAGTPVSHPLLRHFSALYGAAKEALGAAPGDESEDEFTKLMAAARKRIDQINDEEAARYV</sequence>
<reference evidence="1 2" key="1">
    <citation type="submission" date="2024-09" db="EMBL/GenBank/DDBJ databases">
        <authorList>
            <person name="Sun Q."/>
            <person name="Mori K."/>
        </authorList>
    </citation>
    <scope>NUCLEOTIDE SEQUENCE [LARGE SCALE GENOMIC DNA]</scope>
    <source>
        <strain evidence="1 2">JCM 9767</strain>
    </source>
</reference>
<evidence type="ECO:0000313" key="1">
    <source>
        <dbReference type="EMBL" id="MFB9347450.1"/>
    </source>
</evidence>
<protein>
    <submittedName>
        <fullName evidence="1">Uncharacterized protein</fullName>
    </submittedName>
</protein>
<evidence type="ECO:0000313" key="2">
    <source>
        <dbReference type="Proteomes" id="UP001589753"/>
    </source>
</evidence>
<proteinExistence type="predicted"/>
<comment type="caution">
    <text evidence="1">The sequence shown here is derived from an EMBL/GenBank/DDBJ whole genome shotgun (WGS) entry which is preliminary data.</text>
</comment>
<dbReference type="RefSeq" id="WP_380955000.1">
    <property type="nucleotide sequence ID" value="NZ_JBHMDI010000013.1"/>
</dbReference>
<name>A0ABV5L5K7_9ACTN</name>
<gene>
    <name evidence="1" type="ORF">ACFFUA_08240</name>
</gene>
<keyword evidence="2" id="KW-1185">Reference proteome</keyword>
<accession>A0ABV5L5K7</accession>
<dbReference type="EMBL" id="JBHMDI010000013">
    <property type="protein sequence ID" value="MFB9347450.1"/>
    <property type="molecule type" value="Genomic_DNA"/>
</dbReference>
<dbReference type="Proteomes" id="UP001589753">
    <property type="component" value="Unassembled WGS sequence"/>
</dbReference>
<organism evidence="1 2">
    <name type="scientific">Streptomyces heliomycini</name>
    <dbReference type="NCBI Taxonomy" id="284032"/>
    <lineage>
        <taxon>Bacteria</taxon>
        <taxon>Bacillati</taxon>
        <taxon>Actinomycetota</taxon>
        <taxon>Actinomycetes</taxon>
        <taxon>Kitasatosporales</taxon>
        <taxon>Streptomycetaceae</taxon>
        <taxon>Streptomyces</taxon>
    </lineage>
</organism>